<evidence type="ECO:0000313" key="3">
    <source>
        <dbReference type="Proteomes" id="UP000288805"/>
    </source>
</evidence>
<dbReference type="SUPFAM" id="SSF81383">
    <property type="entry name" value="F-box domain"/>
    <property type="match status" value="1"/>
</dbReference>
<evidence type="ECO:0000259" key="1">
    <source>
        <dbReference type="PROSITE" id="PS50181"/>
    </source>
</evidence>
<proteinExistence type="predicted"/>
<dbReference type="InterPro" id="IPR001810">
    <property type="entry name" value="F-box_dom"/>
</dbReference>
<dbReference type="AlphaFoldDB" id="A0A438HZX3"/>
<protein>
    <submittedName>
        <fullName evidence="2">F-box protein DOR</fullName>
    </submittedName>
</protein>
<dbReference type="Gene3D" id="1.20.1280.50">
    <property type="match status" value="1"/>
</dbReference>
<dbReference type="PANTHER" id="PTHR31111">
    <property type="entry name" value="BNAA05G37150D PROTEIN-RELATED"/>
    <property type="match status" value="1"/>
</dbReference>
<dbReference type="NCBIfam" id="TIGR01640">
    <property type="entry name" value="F_box_assoc_1"/>
    <property type="match status" value="1"/>
</dbReference>
<accession>A0A438HZX3</accession>
<sequence>MKMNPVSVPNDLVFGILTHLPVKSLLRFRCVCKSWRSMISDPLFVEAHQSRSASALLISFPDMRDPDRKRTLFCINEGEAHRIPGFSHWNISQSVNGLICIYGQYSPKQSHRVRVCNPSTREHVTLPPPIFSDPDLFFQCNSLGFDPSTKTYKILRGWMADSWGPKYEIFTLGSDAWRIIKDAPEALLDTRGICLNGTIYWTKARAIEIDYSRVVMQNSMIAFHVGEEKFRWVPLPPAAPVWTSDTSSMIQIGGHIVIVDYQEVAKSISDVMIMWKLEDSLNGVWSQKRIMLPECWMQGYPGLGPFCVTSIDGGEITLIPNHLFRDWYVVHCNLEEESPRRAVLSGLPQNDWNVPYPSIYCSEVSEYAESLVSLKEICRH</sequence>
<organism evidence="2 3">
    <name type="scientific">Vitis vinifera</name>
    <name type="common">Grape</name>
    <dbReference type="NCBI Taxonomy" id="29760"/>
    <lineage>
        <taxon>Eukaryota</taxon>
        <taxon>Viridiplantae</taxon>
        <taxon>Streptophyta</taxon>
        <taxon>Embryophyta</taxon>
        <taxon>Tracheophyta</taxon>
        <taxon>Spermatophyta</taxon>
        <taxon>Magnoliopsida</taxon>
        <taxon>eudicotyledons</taxon>
        <taxon>Gunneridae</taxon>
        <taxon>Pentapetalae</taxon>
        <taxon>rosids</taxon>
        <taxon>Vitales</taxon>
        <taxon>Vitaceae</taxon>
        <taxon>Viteae</taxon>
        <taxon>Vitis</taxon>
    </lineage>
</organism>
<dbReference type="InterPro" id="IPR036047">
    <property type="entry name" value="F-box-like_dom_sf"/>
</dbReference>
<dbReference type="Pfam" id="PF08268">
    <property type="entry name" value="FBA_3"/>
    <property type="match status" value="1"/>
</dbReference>
<dbReference type="PROSITE" id="PS50181">
    <property type="entry name" value="FBOX"/>
    <property type="match status" value="1"/>
</dbReference>
<dbReference type="InterPro" id="IPR017451">
    <property type="entry name" value="F-box-assoc_interact_dom"/>
</dbReference>
<dbReference type="Pfam" id="PF00646">
    <property type="entry name" value="F-box"/>
    <property type="match status" value="1"/>
</dbReference>
<dbReference type="PANTHER" id="PTHR31111:SF138">
    <property type="entry name" value="F-BOX ASSOCIATED DOMAIN-CONTAINING PROTEIN"/>
    <property type="match status" value="1"/>
</dbReference>
<reference evidence="2 3" key="1">
    <citation type="journal article" date="2018" name="PLoS Genet.">
        <title>Population sequencing reveals clonal diversity and ancestral inbreeding in the grapevine cultivar Chardonnay.</title>
        <authorList>
            <person name="Roach M.J."/>
            <person name="Johnson D.L."/>
            <person name="Bohlmann J."/>
            <person name="van Vuuren H.J."/>
            <person name="Jones S.J."/>
            <person name="Pretorius I.S."/>
            <person name="Schmidt S.A."/>
            <person name="Borneman A.R."/>
        </authorList>
    </citation>
    <scope>NUCLEOTIDE SEQUENCE [LARGE SCALE GENOMIC DNA]</scope>
    <source>
        <strain evidence="3">cv. Chardonnay</strain>
        <tissue evidence="2">Leaf</tissue>
    </source>
</reference>
<comment type="caution">
    <text evidence="2">The sequence shown here is derived from an EMBL/GenBank/DDBJ whole genome shotgun (WGS) entry which is preliminary data.</text>
</comment>
<dbReference type="InterPro" id="IPR011043">
    <property type="entry name" value="Gal_Oxase/kelch_b-propeller"/>
</dbReference>
<dbReference type="CDD" id="cd22157">
    <property type="entry name" value="F-box_AtFBW1-like"/>
    <property type="match status" value="1"/>
</dbReference>
<name>A0A438HZX3_VITVI</name>
<feature type="domain" description="F-box" evidence="1">
    <location>
        <begin position="2"/>
        <end position="47"/>
    </location>
</feature>
<dbReference type="EMBL" id="QGNW01000158">
    <property type="protein sequence ID" value="RVW90019.1"/>
    <property type="molecule type" value="Genomic_DNA"/>
</dbReference>
<dbReference type="SUPFAM" id="SSF50965">
    <property type="entry name" value="Galactose oxidase, central domain"/>
    <property type="match status" value="1"/>
</dbReference>
<dbReference type="SMART" id="SM00256">
    <property type="entry name" value="FBOX"/>
    <property type="match status" value="1"/>
</dbReference>
<evidence type="ECO:0000313" key="2">
    <source>
        <dbReference type="EMBL" id="RVW90019.1"/>
    </source>
</evidence>
<dbReference type="InterPro" id="IPR013187">
    <property type="entry name" value="F-box-assoc_dom_typ3"/>
</dbReference>
<gene>
    <name evidence="2" type="primary">DOR</name>
    <name evidence="2" type="ORF">CK203_035944</name>
</gene>
<dbReference type="Proteomes" id="UP000288805">
    <property type="component" value="Unassembled WGS sequence"/>
</dbReference>